<evidence type="ECO:0000256" key="10">
    <source>
        <dbReference type="SAM" id="Phobius"/>
    </source>
</evidence>
<evidence type="ECO:0000256" key="9">
    <source>
        <dbReference type="PIRSR" id="PIRSR602326-1"/>
    </source>
</evidence>
<feature type="signal peptide" evidence="11">
    <location>
        <begin position="1"/>
        <end position="22"/>
    </location>
</feature>
<dbReference type="GO" id="GO:0016020">
    <property type="term" value="C:membrane"/>
    <property type="evidence" value="ECO:0007669"/>
    <property type="project" value="UniProtKB-SubCell"/>
</dbReference>
<dbReference type="Proteomes" id="UP000225972">
    <property type="component" value="Unassembled WGS sequence"/>
</dbReference>
<reference evidence="14" key="1">
    <citation type="submission" date="2017-05" db="EMBL/GenBank/DDBJ databases">
        <authorList>
            <person name="Rodrigo-Torres L."/>
            <person name="Arahal R. D."/>
            <person name="Lucena T."/>
        </authorList>
    </citation>
    <scope>NUCLEOTIDE SEQUENCE [LARGE SCALE GENOMIC DNA]</scope>
    <source>
        <strain evidence="14">CECT 8649</strain>
    </source>
</reference>
<evidence type="ECO:0000256" key="4">
    <source>
        <dbReference type="ARBA" id="ARBA00022692"/>
    </source>
</evidence>
<evidence type="ECO:0000256" key="8">
    <source>
        <dbReference type="ARBA" id="ARBA00023136"/>
    </source>
</evidence>
<feature type="binding site" description="covalent" evidence="9">
    <location>
        <position position="63"/>
    </location>
    <ligand>
        <name>heme c</name>
        <dbReference type="ChEBI" id="CHEBI:61717"/>
    </ligand>
</feature>
<dbReference type="GO" id="GO:0009055">
    <property type="term" value="F:electron transfer activity"/>
    <property type="evidence" value="ECO:0007669"/>
    <property type="project" value="InterPro"/>
</dbReference>
<dbReference type="OrthoDB" id="9808471at2"/>
<keyword evidence="7 9" id="KW-0408">Iron</keyword>
<feature type="chain" id="PRO_5012669598" description="Cytochrome c1" evidence="11">
    <location>
        <begin position="23"/>
        <end position="267"/>
    </location>
</feature>
<name>A0A238J9P5_9RHOB</name>
<evidence type="ECO:0000313" key="13">
    <source>
        <dbReference type="EMBL" id="SMX26934.1"/>
    </source>
</evidence>
<evidence type="ECO:0000256" key="3">
    <source>
        <dbReference type="ARBA" id="ARBA00022617"/>
    </source>
</evidence>
<accession>A0A238J9P5</accession>
<feature type="transmembrane region" description="Helical" evidence="10">
    <location>
        <begin position="235"/>
        <end position="252"/>
    </location>
</feature>
<dbReference type="SUPFAM" id="SSF46626">
    <property type="entry name" value="Cytochrome c"/>
    <property type="match status" value="1"/>
</dbReference>
<evidence type="ECO:0000256" key="1">
    <source>
        <dbReference type="ARBA" id="ARBA00004370"/>
    </source>
</evidence>
<evidence type="ECO:0000259" key="12">
    <source>
        <dbReference type="PROSITE" id="PS51007"/>
    </source>
</evidence>
<evidence type="ECO:0000256" key="5">
    <source>
        <dbReference type="ARBA" id="ARBA00022723"/>
    </source>
</evidence>
<dbReference type="PROSITE" id="PS51007">
    <property type="entry name" value="CYTC"/>
    <property type="match status" value="1"/>
</dbReference>
<evidence type="ECO:0000256" key="11">
    <source>
        <dbReference type="SAM" id="SignalP"/>
    </source>
</evidence>
<keyword evidence="8 10" id="KW-0472">Membrane</keyword>
<evidence type="ECO:0000256" key="6">
    <source>
        <dbReference type="ARBA" id="ARBA00022989"/>
    </source>
</evidence>
<dbReference type="GO" id="GO:0046872">
    <property type="term" value="F:metal ion binding"/>
    <property type="evidence" value="ECO:0007669"/>
    <property type="project" value="UniProtKB-KW"/>
</dbReference>
<evidence type="ECO:0000313" key="14">
    <source>
        <dbReference type="Proteomes" id="UP000225972"/>
    </source>
</evidence>
<evidence type="ECO:0000256" key="2">
    <source>
        <dbReference type="ARBA" id="ARBA00016165"/>
    </source>
</evidence>
<proteinExistence type="predicted"/>
<keyword evidence="4 10" id="KW-0812">Transmembrane</keyword>
<dbReference type="Gene3D" id="1.20.5.100">
    <property type="entry name" value="Cytochrome c1, transmembrane anchor, C-terminal"/>
    <property type="match status" value="1"/>
</dbReference>
<keyword evidence="11" id="KW-0732">Signal</keyword>
<dbReference type="InterPro" id="IPR036909">
    <property type="entry name" value="Cyt_c-like_dom_sf"/>
</dbReference>
<feature type="binding site" description="covalent" evidence="9">
    <location>
        <position position="191"/>
    </location>
    <ligand>
        <name>heme c</name>
        <dbReference type="ChEBI" id="CHEBI:61717"/>
    </ligand>
</feature>
<dbReference type="AlphaFoldDB" id="A0A238J9P5"/>
<keyword evidence="14" id="KW-1185">Reference proteome</keyword>
<dbReference type="Pfam" id="PF02167">
    <property type="entry name" value="Cytochrom_C1"/>
    <property type="match status" value="1"/>
</dbReference>
<keyword evidence="5 9" id="KW-0479">Metal-binding</keyword>
<dbReference type="PRINTS" id="PR00603">
    <property type="entry name" value="CYTOCHROMEC1"/>
</dbReference>
<dbReference type="EMBL" id="FXXP01000001">
    <property type="protein sequence ID" value="SMX26934.1"/>
    <property type="molecule type" value="Genomic_DNA"/>
</dbReference>
<protein>
    <recommendedName>
        <fullName evidence="2">Cytochrome c1</fullName>
    </recommendedName>
</protein>
<evidence type="ECO:0000256" key="7">
    <source>
        <dbReference type="ARBA" id="ARBA00023004"/>
    </source>
</evidence>
<organism evidence="13 14">
    <name type="scientific">Pelagimonas phthalicica</name>
    <dbReference type="NCBI Taxonomy" id="1037362"/>
    <lineage>
        <taxon>Bacteria</taxon>
        <taxon>Pseudomonadati</taxon>
        <taxon>Pseudomonadota</taxon>
        <taxon>Alphaproteobacteria</taxon>
        <taxon>Rhodobacterales</taxon>
        <taxon>Roseobacteraceae</taxon>
        <taxon>Pelagimonas</taxon>
    </lineage>
</organism>
<dbReference type="GO" id="GO:0020037">
    <property type="term" value="F:heme binding"/>
    <property type="evidence" value="ECO:0007669"/>
    <property type="project" value="InterPro"/>
</dbReference>
<comment type="cofactor">
    <cofactor evidence="9">
        <name>heme c</name>
        <dbReference type="ChEBI" id="CHEBI:61717"/>
    </cofactor>
    <text evidence="9">Binds 1 heme c group covalently per subunit.</text>
</comment>
<dbReference type="PANTHER" id="PTHR10266:SF3">
    <property type="entry name" value="CYTOCHROME C1, HEME PROTEIN, MITOCHONDRIAL"/>
    <property type="match status" value="1"/>
</dbReference>
<comment type="subcellular location">
    <subcellularLocation>
        <location evidence="1">Membrane</location>
    </subcellularLocation>
</comment>
<keyword evidence="3 9" id="KW-0349">Heme</keyword>
<sequence length="267" mass="29002">MFKKLTLSALTALTLGATSAMAAGGAGHVEDFQFSFEGPFGKFDQHQLQRGLQVYTEVCASCHGLQYVPLRTLGDPGGPEFTEDEVRAYSEQNFETWDPELADGDGDFRPAKPADFFPANTGAGAPDLSLMAKARAGFHGPYGTGMNQLFKGMGGAEYIASLLTGYTGEEKEEAGVTLYANTAFPGGWISMAPPLYGEDVEYADGHSNSLHHEAEDIAAFLMWTAEPKMMARQQAGFTAVLFLTVLSVLLYLTNKRLWKPIKYGRKD</sequence>
<gene>
    <name evidence="13" type="primary">petC</name>
    <name evidence="13" type="ORF">TRP8649_01033</name>
</gene>
<feature type="binding site" description="covalent" evidence="9">
    <location>
        <position position="59"/>
    </location>
    <ligand>
        <name>heme c</name>
        <dbReference type="ChEBI" id="CHEBI:61717"/>
    </ligand>
</feature>
<feature type="binding site" description="covalent" evidence="9">
    <location>
        <position position="62"/>
    </location>
    <ligand>
        <name>heme c</name>
        <dbReference type="ChEBI" id="CHEBI:61717"/>
    </ligand>
</feature>
<feature type="domain" description="Cytochrome c" evidence="12">
    <location>
        <begin position="46"/>
        <end position="170"/>
    </location>
</feature>
<keyword evidence="6 10" id="KW-1133">Transmembrane helix</keyword>
<dbReference type="InterPro" id="IPR002326">
    <property type="entry name" value="Cyt_c1"/>
</dbReference>
<dbReference type="InterPro" id="IPR009056">
    <property type="entry name" value="Cyt_c-like_dom"/>
</dbReference>
<dbReference type="RefSeq" id="WP_099243117.1">
    <property type="nucleotide sequence ID" value="NZ_FXXP01000001.1"/>
</dbReference>
<dbReference type="Gene3D" id="1.10.760.10">
    <property type="entry name" value="Cytochrome c-like domain"/>
    <property type="match status" value="1"/>
</dbReference>
<dbReference type="PANTHER" id="PTHR10266">
    <property type="entry name" value="CYTOCHROME C1"/>
    <property type="match status" value="1"/>
</dbReference>